<dbReference type="GO" id="GO:0003824">
    <property type="term" value="F:catalytic activity"/>
    <property type="evidence" value="ECO:0007669"/>
    <property type="project" value="InterPro"/>
</dbReference>
<proteinExistence type="predicted"/>
<evidence type="ECO:0000313" key="1">
    <source>
        <dbReference type="EMBL" id="SIM82728.1"/>
    </source>
</evidence>
<sequence length="560" mass="63038">MTRFVLISDSTLSYEYRNFPLLDFLPCAPGKAIPERVYKFLKGPAPPAKPNGETVFAPYAIRKLEASLLTKFKREEIAVAHEDHLENFIKDDTEIIAVSTMDPLGIGPTTMSYYALFGGNLDAWVRRDWDKLMDRINVVRKGKKAKLIVGGPGVWEFTILRDEIEKYHYDYVFSGEADDIAPMLFDQIASGDIDKNVFRTGFVSYDENFKRVTINDPLFLSRGFSKAAYPRLEEIPRIVAPSMKGMVEVMRGCGVGCDFCEVTLRPLRYEPTENIVAELEINASAGITNGWLHSDEFFGYKHGNLFAPNEEALSELLTAVMNVKGIKTSNPTHGRVSIPAGYPEMMEKLSKILKTGPRNWIGIQTGVETGSDELAKKHMPNKTLPLRIGPDGSWLDIVWQGVYVETKNYWRPAFTLQVGQNEETEDDNWQTVEMINRLSNSYSEGGRPFEFTVTPLVNVPLGRIKSRSLNTNMLTKDMMAVYYASYRHLSKMATRDGFRDTDGNFLSRIGTGSLISGGGYLMMKYIEKRAAKMGVDIEKVKHYGVEHSREITSLSALARA</sequence>
<dbReference type="GO" id="GO:0051536">
    <property type="term" value="F:iron-sulfur cluster binding"/>
    <property type="evidence" value="ECO:0007669"/>
    <property type="project" value="InterPro"/>
</dbReference>
<organism evidence="1 2">
    <name type="scientific">Cuniculiplasma divulgatum</name>
    <dbReference type="NCBI Taxonomy" id="1673428"/>
    <lineage>
        <taxon>Archaea</taxon>
        <taxon>Methanobacteriati</taxon>
        <taxon>Thermoplasmatota</taxon>
        <taxon>Thermoplasmata</taxon>
        <taxon>Thermoplasmatales</taxon>
        <taxon>Cuniculiplasmataceae</taxon>
        <taxon>Cuniculiplasma</taxon>
    </lineage>
</organism>
<dbReference type="PANTHER" id="PTHR42731:SF4">
    <property type="entry name" value="RADICAL SAM DOMAIN PROTEIN"/>
    <property type="match status" value="1"/>
</dbReference>
<dbReference type="PANTHER" id="PTHR42731">
    <property type="entry name" value="SLL1084 PROTEIN"/>
    <property type="match status" value="1"/>
</dbReference>
<dbReference type="Gene3D" id="3.80.30.20">
    <property type="entry name" value="tm_1862 like domain"/>
    <property type="match status" value="1"/>
</dbReference>
<dbReference type="SUPFAM" id="SSF102114">
    <property type="entry name" value="Radical SAM enzymes"/>
    <property type="match status" value="1"/>
</dbReference>
<dbReference type="RefSeq" id="WP_148690123.1">
    <property type="nucleotide sequence ID" value="NZ_LT671858.1"/>
</dbReference>
<gene>
    <name evidence="1" type="ORF">CSP5_1754</name>
</gene>
<dbReference type="AlphaFoldDB" id="A0A1N5WBW4"/>
<evidence type="ECO:0000313" key="2">
    <source>
        <dbReference type="Proteomes" id="UP000195607"/>
    </source>
</evidence>
<name>A0A1N5WBW4_9ARCH</name>
<dbReference type="Proteomes" id="UP000195607">
    <property type="component" value="Chromosome I"/>
</dbReference>
<dbReference type="Gene3D" id="3.40.50.280">
    <property type="entry name" value="Cobalamin-binding domain"/>
    <property type="match status" value="1"/>
</dbReference>
<dbReference type="SFLD" id="SFLDS00029">
    <property type="entry name" value="Radical_SAM"/>
    <property type="match status" value="1"/>
</dbReference>
<accession>A0A1N5WBW4</accession>
<reference evidence="1 2" key="1">
    <citation type="submission" date="2016-04" db="EMBL/GenBank/DDBJ databases">
        <authorList>
            <person name="Evans L.H."/>
            <person name="Alamgir A."/>
            <person name="Owens N."/>
            <person name="Weber N.D."/>
            <person name="Virtaneva K."/>
            <person name="Barbian K."/>
            <person name="Babar A."/>
            <person name="Rosenke K."/>
        </authorList>
    </citation>
    <scope>NUCLEOTIDE SEQUENCE [LARGE SCALE GENOMIC DNA]</scope>
    <source>
        <strain evidence="2">S5(T) (JCM 30642 \VKM B-2941)</strain>
    </source>
</reference>
<dbReference type="InterPro" id="IPR058240">
    <property type="entry name" value="rSAM_sf"/>
</dbReference>
<dbReference type="SFLD" id="SFLDG01082">
    <property type="entry name" value="B12-binding_domain_containing"/>
    <property type="match status" value="1"/>
</dbReference>
<dbReference type="InterPro" id="IPR023404">
    <property type="entry name" value="rSAM_horseshoe"/>
</dbReference>
<protein>
    <submittedName>
        <fullName evidence="1">Radical SAM superfamily enzyme</fullName>
    </submittedName>
</protein>
<dbReference type="EMBL" id="LT671858">
    <property type="protein sequence ID" value="SIM82728.1"/>
    <property type="molecule type" value="Genomic_DNA"/>
</dbReference>
<dbReference type="InterPro" id="IPR007197">
    <property type="entry name" value="rSAM"/>
</dbReference>
<dbReference type="GeneID" id="41588996"/>